<dbReference type="AlphaFoldDB" id="A0AAI9IE64"/>
<feature type="binding site" evidence="3">
    <location>
        <begin position="193"/>
        <end position="195"/>
    </location>
    <ligand>
        <name>FAD</name>
        <dbReference type="ChEBI" id="CHEBI:57692"/>
    </ligand>
</feature>
<name>A0AAI9IE64_9BURK</name>
<gene>
    <name evidence="6" type="ORF">HFRIS_012114</name>
</gene>
<feature type="domain" description="Cryptochrome/DNA photolyase FAD-binding" evidence="5">
    <location>
        <begin position="94"/>
        <end position="224"/>
    </location>
</feature>
<dbReference type="Pfam" id="PF03441">
    <property type="entry name" value="FAD_binding_7"/>
    <property type="match status" value="1"/>
</dbReference>
<dbReference type="PRINTS" id="PR00147">
    <property type="entry name" value="DNAPHOTLYASE"/>
</dbReference>
<protein>
    <submittedName>
        <fullName evidence="6">Deoxyribodipyrimidine photolyase</fullName>
    </submittedName>
</protein>
<dbReference type="GO" id="GO:0005737">
    <property type="term" value="C:cytoplasm"/>
    <property type="evidence" value="ECO:0007669"/>
    <property type="project" value="TreeGrafter"/>
</dbReference>
<feature type="binding site" evidence="3">
    <location>
        <begin position="97"/>
        <end position="104"/>
    </location>
    <ligand>
        <name>FAD</name>
        <dbReference type="ChEBI" id="CHEBI:57692"/>
    </ligand>
</feature>
<dbReference type="InterPro" id="IPR002081">
    <property type="entry name" value="Cryptochrome/DNA_photolyase_1"/>
</dbReference>
<dbReference type="GO" id="GO:0003677">
    <property type="term" value="F:DNA binding"/>
    <property type="evidence" value="ECO:0007669"/>
    <property type="project" value="TreeGrafter"/>
</dbReference>
<dbReference type="GO" id="GO:0071949">
    <property type="term" value="F:FAD binding"/>
    <property type="evidence" value="ECO:0007669"/>
    <property type="project" value="TreeGrafter"/>
</dbReference>
<comment type="caution">
    <text evidence="6">The sequence shown here is derived from an EMBL/GenBank/DDBJ whole genome shotgun (WGS) entry which is preliminary data.</text>
</comment>
<organism evidence="6 7">
    <name type="scientific">Herbaspirillum frisingense GSF30</name>
    <dbReference type="NCBI Taxonomy" id="864073"/>
    <lineage>
        <taxon>Bacteria</taxon>
        <taxon>Pseudomonadati</taxon>
        <taxon>Pseudomonadota</taxon>
        <taxon>Betaproteobacteria</taxon>
        <taxon>Burkholderiales</taxon>
        <taxon>Oxalobacteraceae</taxon>
        <taxon>Herbaspirillum</taxon>
    </lineage>
</organism>
<dbReference type="InterPro" id="IPR036134">
    <property type="entry name" value="Crypto/Photolyase_FAD-like_sf"/>
</dbReference>
<keyword evidence="4" id="KW-0157">Chromophore</keyword>
<evidence type="ECO:0000313" key="6">
    <source>
        <dbReference type="EMBL" id="EOA04454.1"/>
    </source>
</evidence>
<dbReference type="GO" id="GO:0003904">
    <property type="term" value="F:deoxyribodipyrimidine photo-lyase activity"/>
    <property type="evidence" value="ECO:0007669"/>
    <property type="project" value="TreeGrafter"/>
</dbReference>
<accession>A0AAI9IE64</accession>
<evidence type="ECO:0000256" key="1">
    <source>
        <dbReference type="ARBA" id="ARBA00022630"/>
    </source>
</evidence>
<evidence type="ECO:0000256" key="2">
    <source>
        <dbReference type="ARBA" id="ARBA00022827"/>
    </source>
</evidence>
<evidence type="ECO:0000259" key="5">
    <source>
        <dbReference type="Pfam" id="PF03441"/>
    </source>
</evidence>
<keyword evidence="1 3" id="KW-0285">Flavoprotein</keyword>
<dbReference type="Proteomes" id="UP000006772">
    <property type="component" value="Unassembled WGS sequence"/>
</dbReference>
<dbReference type="InterPro" id="IPR005101">
    <property type="entry name" value="Cryptochr/Photolyase_FAD-bd"/>
</dbReference>
<dbReference type="GO" id="GO:0043153">
    <property type="term" value="P:entrainment of circadian clock by photoperiod"/>
    <property type="evidence" value="ECO:0007669"/>
    <property type="project" value="TreeGrafter"/>
</dbReference>
<reference evidence="6 7" key="1">
    <citation type="journal article" date="2013" name="Front. Microbiol.">
        <title>The genome of the endophytic bacterium H. frisingense GSF30(T) identifies diverse strategies in the Herbaspirillum genus to interact with plants.</title>
        <authorList>
            <person name="Straub D."/>
            <person name="Rothballer M."/>
            <person name="Hartmann A."/>
            <person name="Ludewig U."/>
        </authorList>
    </citation>
    <scope>NUCLEOTIDE SEQUENCE [LARGE SCALE GENOMIC DNA]</scope>
    <source>
        <strain evidence="6 7">GSF30</strain>
    </source>
</reference>
<dbReference type="EMBL" id="AEEC02000015">
    <property type="protein sequence ID" value="EOA04454.1"/>
    <property type="molecule type" value="Genomic_DNA"/>
</dbReference>
<proteinExistence type="inferred from homology"/>
<comment type="cofactor">
    <cofactor evidence="3">
        <name>FAD</name>
        <dbReference type="ChEBI" id="CHEBI:57692"/>
    </cofactor>
    <text evidence="3">Binds 1 FAD per subunit.</text>
</comment>
<evidence type="ECO:0000256" key="4">
    <source>
        <dbReference type="RuleBase" id="RU004182"/>
    </source>
</evidence>
<dbReference type="Gene3D" id="1.10.579.10">
    <property type="entry name" value="DNA Cyclobutane Dipyrimidine Photolyase, subunit A, domain 3"/>
    <property type="match status" value="1"/>
</dbReference>
<dbReference type="RefSeq" id="WP_006463630.1">
    <property type="nucleotide sequence ID" value="NZ_AEEC02000015.1"/>
</dbReference>
<comment type="similarity">
    <text evidence="4">Belongs to the DNA photolyase family.</text>
</comment>
<sequence length="429" mass="47284">MYRKHQFDLVLDAVSPEEAAQAAPQVLAPPALPTLAAARQRIAAVRPGVYARTRNSLEGAVTGLSPYLTHGMVTLREVLAGVCARHALEVQHKFVYELGWRAFYRYVWARRGARIFDSLHPGPLPESAYARELPADIREGATGLPVIDQAVRTLYATGTLHNHARMWLASYIVHLRKLHWRAGADWMVGHLLDGDLASNHLSWQWVAGTGSHKPYLFNAENVVKYAPAPWHSPGTVLDTSYEALGQIALQPDPVAPEPAASARACPRIAEPPLLAAPPASLDSVAPDPQAVAGRDVWLVHPWSLGELPADLAPDTLVVGLYLSDFHLLWPWSRRRWDFVGARMRELAPLCWHGDAASVGRALKVARSVRCQSDPHLAPWLPLWAQCSAPPGLFPAVDKPSDLFTQWWRRSTHGLRDAAELLAREGHCDG</sequence>
<dbReference type="SUPFAM" id="SSF48173">
    <property type="entry name" value="Cryptochrome/photolyase FAD-binding domain"/>
    <property type="match status" value="1"/>
</dbReference>
<evidence type="ECO:0000313" key="7">
    <source>
        <dbReference type="Proteomes" id="UP000006772"/>
    </source>
</evidence>
<dbReference type="GO" id="GO:0032922">
    <property type="term" value="P:circadian regulation of gene expression"/>
    <property type="evidence" value="ECO:0007669"/>
    <property type="project" value="TreeGrafter"/>
</dbReference>
<evidence type="ECO:0000256" key="3">
    <source>
        <dbReference type="PIRSR" id="PIRSR602081-1"/>
    </source>
</evidence>
<feature type="binding site" evidence="3">
    <location>
        <position position="50"/>
    </location>
    <ligand>
        <name>FAD</name>
        <dbReference type="ChEBI" id="CHEBI:57692"/>
    </ligand>
</feature>
<keyword evidence="2 3" id="KW-0274">FAD</keyword>
<dbReference type="PANTHER" id="PTHR11455">
    <property type="entry name" value="CRYPTOCHROME"/>
    <property type="match status" value="1"/>
</dbReference>
<dbReference type="Gene3D" id="1.25.40.80">
    <property type="match status" value="1"/>
</dbReference>
<dbReference type="PANTHER" id="PTHR11455:SF18">
    <property type="entry name" value="SI:CH1073-390K14.1"/>
    <property type="match status" value="1"/>
</dbReference>
<feature type="binding site" evidence="3">
    <location>
        <position position="94"/>
    </location>
    <ligand>
        <name>FAD</name>
        <dbReference type="ChEBI" id="CHEBI:57692"/>
    </ligand>
</feature>